<comment type="caution">
    <text evidence="1">The sequence shown here is derived from an EMBL/GenBank/DDBJ whole genome shotgun (WGS) entry which is preliminary data.</text>
</comment>
<reference evidence="1 2" key="1">
    <citation type="submission" date="2021-10" db="EMBL/GenBank/DDBJ databases">
        <title>Draft genome of Aestuariibacter halophilus JC2043.</title>
        <authorList>
            <person name="Emsley S.A."/>
            <person name="Pfannmuller K.M."/>
            <person name="Ushijima B."/>
            <person name="Saw J.H."/>
            <person name="Videau P."/>
        </authorList>
    </citation>
    <scope>NUCLEOTIDE SEQUENCE [LARGE SCALE GENOMIC DNA]</scope>
    <source>
        <strain evidence="1 2">JC2043</strain>
    </source>
</reference>
<dbReference type="EMBL" id="JAJEWP010000001">
    <property type="protein sequence ID" value="MCC2615747.1"/>
    <property type="molecule type" value="Genomic_DNA"/>
</dbReference>
<dbReference type="Proteomes" id="UP001520878">
    <property type="component" value="Unassembled WGS sequence"/>
</dbReference>
<dbReference type="RefSeq" id="WP_229157945.1">
    <property type="nucleotide sequence ID" value="NZ_JAJEWP010000001.1"/>
</dbReference>
<accession>A0ABS8G593</accession>
<protein>
    <submittedName>
        <fullName evidence="1">Uncharacterized protein</fullName>
    </submittedName>
</protein>
<evidence type="ECO:0000313" key="1">
    <source>
        <dbReference type="EMBL" id="MCC2615747.1"/>
    </source>
</evidence>
<proteinExistence type="predicted"/>
<evidence type="ECO:0000313" key="2">
    <source>
        <dbReference type="Proteomes" id="UP001520878"/>
    </source>
</evidence>
<gene>
    <name evidence="1" type="ORF">LJ739_05800</name>
</gene>
<organism evidence="1 2">
    <name type="scientific">Fluctibacter halophilus</name>
    <dbReference type="NCBI Taxonomy" id="226011"/>
    <lineage>
        <taxon>Bacteria</taxon>
        <taxon>Pseudomonadati</taxon>
        <taxon>Pseudomonadota</taxon>
        <taxon>Gammaproteobacteria</taxon>
        <taxon>Alteromonadales</taxon>
        <taxon>Alteromonadaceae</taxon>
        <taxon>Fluctibacter</taxon>
    </lineage>
</organism>
<sequence length="80" mass="9232">MQTLDSISRWASRRFYHEGLLLGRAYMVINDLIIYINKHDLHLVEGKRLGEIHAHIVDVYRLGQPTAHVPSPLSDDHALF</sequence>
<keyword evidence="2" id="KW-1185">Reference proteome</keyword>
<name>A0ABS8G593_9ALTE</name>